<comment type="similarity">
    <text evidence="9">Belongs to the quinolinate synthase family. Type 2 subfamily.</text>
</comment>
<dbReference type="Proteomes" id="UP000001931">
    <property type="component" value="Chromosome"/>
</dbReference>
<sequence length="304" mass="34020">MTNEIIREIEELKKEKNAIILAHNYQPKEIQEIADFVGDSLELCIKANNVDEADIIVFCGVNFMAETASIISPDKKVLLPDNRANCQMADMVSLDELKKAKAEHPDCEVVLYVNSRAETKSEADIVCTSANAGKIVSSLKSDNFIFAPDHNLGIYSAKQSGKNPIIVPEDGHCYVHTMFKPEDIKKAREDYPNAKIVVHPECNDDVRQLADYVESTGGMVRLAKDPEIKQLVVGTEIDLTTRLTRENPGKEFIPLRRDAFCLTMKIITLEKVLEALKEEKYEVVVDKEIAAKARVGIQKMLDLS</sequence>
<dbReference type="InterPro" id="IPR036094">
    <property type="entry name" value="NadA_sf"/>
</dbReference>
<dbReference type="PANTHER" id="PTHR30573:SF0">
    <property type="entry name" value="QUINOLINATE SYNTHASE, CHLOROPLASTIC"/>
    <property type="match status" value="1"/>
</dbReference>
<dbReference type="GeneID" id="41325218"/>
<dbReference type="UniPathway" id="UPA00253">
    <property type="reaction ID" value="UER00327"/>
</dbReference>
<dbReference type="NCBIfam" id="TIGR00550">
    <property type="entry name" value="nadA"/>
    <property type="match status" value="1"/>
</dbReference>
<dbReference type="InterPro" id="IPR023066">
    <property type="entry name" value="Quinolinate_synth_type2"/>
</dbReference>
<dbReference type="GO" id="GO:0016829">
    <property type="term" value="F:lyase activity"/>
    <property type="evidence" value="ECO:0007669"/>
    <property type="project" value="UniProtKB-KW"/>
</dbReference>
<evidence type="ECO:0000256" key="4">
    <source>
        <dbReference type="ARBA" id="ARBA00022642"/>
    </source>
</evidence>
<proteinExistence type="inferred from homology"/>
<feature type="binding site" evidence="9">
    <location>
        <position position="216"/>
    </location>
    <ligand>
        <name>iminosuccinate</name>
        <dbReference type="ChEBI" id="CHEBI:77875"/>
    </ligand>
</feature>
<reference evidence="10 11" key="1">
    <citation type="journal article" date="2006" name="J. Bacteriol.">
        <title>The genome sequence of Methanosphaera stadtmanae reveals why this human intestinal archaeon is restricted to methanol and H2 for methane formation and ATP synthesis.</title>
        <authorList>
            <person name="Fricke W.F."/>
            <person name="Seedorf H."/>
            <person name="Henne A."/>
            <person name="Kruer M."/>
            <person name="Liesegang H."/>
            <person name="Hedderich R."/>
            <person name="Gottschalk G."/>
            <person name="Thauer R.K."/>
        </authorList>
    </citation>
    <scope>NUCLEOTIDE SEQUENCE [LARGE SCALE GENOMIC DNA]</scope>
    <source>
        <strain evidence="11">ATCC 43021 / DSM 3091 / JCM 11832 / MCB-3</strain>
    </source>
</reference>
<evidence type="ECO:0000313" key="11">
    <source>
        <dbReference type="Proteomes" id="UP000001931"/>
    </source>
</evidence>
<keyword evidence="10" id="KW-0456">Lyase</keyword>
<dbReference type="GO" id="GO:0008987">
    <property type="term" value="F:quinolinate synthetase A activity"/>
    <property type="evidence" value="ECO:0007669"/>
    <property type="project" value="UniProtKB-UniRule"/>
</dbReference>
<feature type="binding site" evidence="9">
    <location>
        <begin position="112"/>
        <end position="114"/>
    </location>
    <ligand>
        <name>iminosuccinate</name>
        <dbReference type="ChEBI" id="CHEBI:77875"/>
    </ligand>
</feature>
<evidence type="ECO:0000256" key="9">
    <source>
        <dbReference type="HAMAP-Rule" id="MF_00568"/>
    </source>
</evidence>
<dbReference type="RefSeq" id="WP_011406241.1">
    <property type="nucleotide sequence ID" value="NC_007681.1"/>
</dbReference>
<comment type="cofactor">
    <cofactor evidence="9">
        <name>[4Fe-4S] cluster</name>
        <dbReference type="ChEBI" id="CHEBI:49883"/>
    </cofactor>
    <text evidence="9">Binds 1 [4Fe-4S] cluster per subunit.</text>
</comment>
<keyword evidence="9" id="KW-0963">Cytoplasm</keyword>
<feature type="binding site" evidence="9">
    <location>
        <position position="129"/>
    </location>
    <ligand>
        <name>iminosuccinate</name>
        <dbReference type="ChEBI" id="CHEBI:77875"/>
    </ligand>
</feature>
<dbReference type="KEGG" id="mst:Msp_0643"/>
<keyword evidence="5 9" id="KW-0808">Transferase</keyword>
<comment type="subcellular location">
    <subcellularLocation>
        <location evidence="9">Cytoplasm</location>
    </subcellularLocation>
</comment>
<comment type="pathway">
    <text evidence="1 9">Cofactor biosynthesis; NAD(+) biosynthesis; quinolinate from iminoaspartate: step 1/1.</text>
</comment>
<dbReference type="GO" id="GO:0005737">
    <property type="term" value="C:cytoplasm"/>
    <property type="evidence" value="ECO:0007669"/>
    <property type="project" value="UniProtKB-SubCell"/>
</dbReference>
<evidence type="ECO:0000256" key="1">
    <source>
        <dbReference type="ARBA" id="ARBA00005065"/>
    </source>
</evidence>
<dbReference type="eggNOG" id="arCOG04459">
    <property type="taxonomic scope" value="Archaea"/>
</dbReference>
<comment type="function">
    <text evidence="9">Catalyzes the condensation of iminoaspartate with dihydroxyacetone phosphate to form quinolinate.</text>
</comment>
<dbReference type="GO" id="GO:0046872">
    <property type="term" value="F:metal ion binding"/>
    <property type="evidence" value="ECO:0007669"/>
    <property type="project" value="UniProtKB-KW"/>
</dbReference>
<dbReference type="GeneID" id="3856252"/>
<dbReference type="Gene3D" id="3.40.50.10800">
    <property type="entry name" value="NadA-like"/>
    <property type="match status" value="3"/>
</dbReference>
<dbReference type="Pfam" id="PF02445">
    <property type="entry name" value="NadA"/>
    <property type="match status" value="1"/>
</dbReference>
<feature type="binding site" evidence="9">
    <location>
        <position position="173"/>
    </location>
    <ligand>
        <name>[4Fe-4S] cluster</name>
        <dbReference type="ChEBI" id="CHEBI:49883"/>
    </ligand>
</feature>
<evidence type="ECO:0000256" key="2">
    <source>
        <dbReference type="ARBA" id="ARBA00012669"/>
    </source>
</evidence>
<evidence type="ECO:0000256" key="8">
    <source>
        <dbReference type="ARBA" id="ARBA00023014"/>
    </source>
</evidence>
<name>Q2NGL2_METST</name>
<evidence type="ECO:0000256" key="5">
    <source>
        <dbReference type="ARBA" id="ARBA00022679"/>
    </source>
</evidence>
<protein>
    <recommendedName>
        <fullName evidence="2 9">Quinolinate synthase</fullName>
        <ecNumber evidence="2 9">2.5.1.72</ecNumber>
    </recommendedName>
</protein>
<dbReference type="InterPro" id="IPR003473">
    <property type="entry name" value="NadA"/>
</dbReference>
<feature type="binding site" evidence="9">
    <location>
        <position position="86"/>
    </location>
    <ligand>
        <name>[4Fe-4S] cluster</name>
        <dbReference type="ChEBI" id="CHEBI:49883"/>
    </ligand>
</feature>
<evidence type="ECO:0000256" key="6">
    <source>
        <dbReference type="ARBA" id="ARBA00022723"/>
    </source>
</evidence>
<feature type="binding site" evidence="9">
    <location>
        <position position="23"/>
    </location>
    <ligand>
        <name>iminosuccinate</name>
        <dbReference type="ChEBI" id="CHEBI:77875"/>
    </ligand>
</feature>
<dbReference type="EC" id="2.5.1.72" evidence="2 9"/>
<gene>
    <name evidence="9 10" type="primary">nadA</name>
    <name evidence="10" type="ordered locus">Msp_0643</name>
</gene>
<dbReference type="GO" id="GO:0051539">
    <property type="term" value="F:4 iron, 4 sulfur cluster binding"/>
    <property type="evidence" value="ECO:0007669"/>
    <property type="project" value="UniProtKB-KW"/>
</dbReference>
<dbReference type="NCBIfam" id="NF006878">
    <property type="entry name" value="PRK09375.1-2"/>
    <property type="match status" value="1"/>
</dbReference>
<evidence type="ECO:0000313" key="10">
    <source>
        <dbReference type="EMBL" id="ABC57041.1"/>
    </source>
</evidence>
<feature type="binding site" evidence="9">
    <location>
        <position position="40"/>
    </location>
    <ligand>
        <name>iminosuccinate</name>
        <dbReference type="ChEBI" id="CHEBI:77875"/>
    </ligand>
</feature>
<keyword evidence="3 9" id="KW-0004">4Fe-4S</keyword>
<dbReference type="SUPFAM" id="SSF142754">
    <property type="entry name" value="NadA-like"/>
    <property type="match status" value="1"/>
</dbReference>
<dbReference type="OrthoDB" id="5931at2157"/>
<organism evidence="10 11">
    <name type="scientific">Methanosphaera stadtmanae (strain ATCC 43021 / DSM 3091 / JCM 11832 / MCB-3)</name>
    <dbReference type="NCBI Taxonomy" id="339860"/>
    <lineage>
        <taxon>Archaea</taxon>
        <taxon>Methanobacteriati</taxon>
        <taxon>Methanobacteriota</taxon>
        <taxon>Methanomada group</taxon>
        <taxon>Methanobacteria</taxon>
        <taxon>Methanobacteriales</taxon>
        <taxon>Methanobacteriaceae</taxon>
        <taxon>Methanosphaera</taxon>
    </lineage>
</organism>
<dbReference type="HOGENOM" id="CLU_047382_0_0_2"/>
<dbReference type="STRING" id="339860.Msp_0643"/>
<dbReference type="EMBL" id="CP000102">
    <property type="protein sequence ID" value="ABC57041.1"/>
    <property type="molecule type" value="Genomic_DNA"/>
</dbReference>
<comment type="catalytic activity">
    <reaction evidence="9">
        <text>iminosuccinate + dihydroxyacetone phosphate = quinolinate + phosphate + 2 H2O + H(+)</text>
        <dbReference type="Rhea" id="RHEA:25888"/>
        <dbReference type="ChEBI" id="CHEBI:15377"/>
        <dbReference type="ChEBI" id="CHEBI:15378"/>
        <dbReference type="ChEBI" id="CHEBI:29959"/>
        <dbReference type="ChEBI" id="CHEBI:43474"/>
        <dbReference type="ChEBI" id="CHEBI:57642"/>
        <dbReference type="ChEBI" id="CHEBI:77875"/>
        <dbReference type="EC" id="2.5.1.72"/>
    </reaction>
</comment>
<evidence type="ECO:0000256" key="3">
    <source>
        <dbReference type="ARBA" id="ARBA00022485"/>
    </source>
</evidence>
<feature type="binding site" evidence="9">
    <location>
        <begin position="199"/>
        <end position="201"/>
    </location>
    <ligand>
        <name>iminosuccinate</name>
        <dbReference type="ChEBI" id="CHEBI:77875"/>
    </ligand>
</feature>
<evidence type="ECO:0000256" key="7">
    <source>
        <dbReference type="ARBA" id="ARBA00023004"/>
    </source>
</evidence>
<accession>Q2NGL2</accession>
<dbReference type="GO" id="GO:0034628">
    <property type="term" value="P:'de novo' NAD+ biosynthetic process from L-aspartate"/>
    <property type="evidence" value="ECO:0007669"/>
    <property type="project" value="TreeGrafter"/>
</dbReference>
<keyword evidence="4 9" id="KW-0662">Pyridine nucleotide biosynthesis</keyword>
<dbReference type="AlphaFoldDB" id="Q2NGL2"/>
<keyword evidence="6 9" id="KW-0479">Metal-binding</keyword>
<dbReference type="PANTHER" id="PTHR30573">
    <property type="entry name" value="QUINOLINATE SYNTHETASE A"/>
    <property type="match status" value="1"/>
</dbReference>
<keyword evidence="8 9" id="KW-0411">Iron-sulfur</keyword>
<dbReference type="HAMAP" id="MF_00568">
    <property type="entry name" value="NadA_type2"/>
    <property type="match status" value="1"/>
</dbReference>
<keyword evidence="11" id="KW-1185">Reference proteome</keyword>
<keyword evidence="7 9" id="KW-0408">Iron</keyword>
<feature type="binding site" evidence="9">
    <location>
        <position position="261"/>
    </location>
    <ligand>
        <name>[4Fe-4S] cluster</name>
        <dbReference type="ChEBI" id="CHEBI:49883"/>
    </ligand>
</feature>